<dbReference type="InterPro" id="IPR035971">
    <property type="entry name" value="CBD_sf"/>
</dbReference>
<keyword evidence="7" id="KW-0560">Oxidoreductase</keyword>
<dbReference type="EC" id="1.14.99.56" evidence="15"/>
<feature type="signal peptide" evidence="17">
    <location>
        <begin position="1"/>
        <end position="18"/>
    </location>
</feature>
<keyword evidence="12 15" id="KW-0624">Polysaccharide degradation</keyword>
<dbReference type="SUPFAM" id="SSF57180">
    <property type="entry name" value="Cellulose-binding domain"/>
    <property type="match status" value="1"/>
</dbReference>
<dbReference type="InterPro" id="IPR005103">
    <property type="entry name" value="AA9_LPMO"/>
</dbReference>
<comment type="catalytic activity">
    <reaction evidence="14 15">
        <text>[(1-&gt;4)-beta-D-glucosyl]n+m + reduced acceptor + O2 = 4-dehydro-beta-D-glucosyl-[(1-&gt;4)-beta-D-glucosyl]n-1 + [(1-&gt;4)-beta-D-glucosyl]m + acceptor + H2O.</text>
        <dbReference type="EC" id="1.14.99.56"/>
    </reaction>
</comment>
<dbReference type="InterPro" id="IPR049892">
    <property type="entry name" value="AA9"/>
</dbReference>
<dbReference type="AlphaFoldDB" id="A0A6A6P0Q5"/>
<keyword evidence="10 15" id="KW-1015">Disulfide bond</keyword>
<evidence type="ECO:0000256" key="11">
    <source>
        <dbReference type="ARBA" id="ARBA00023277"/>
    </source>
</evidence>
<keyword evidence="6 15" id="KW-0136">Cellulose degradation</keyword>
<evidence type="ECO:0000256" key="10">
    <source>
        <dbReference type="ARBA" id="ARBA00023157"/>
    </source>
</evidence>
<evidence type="ECO:0000256" key="7">
    <source>
        <dbReference type="ARBA" id="ARBA00023002"/>
    </source>
</evidence>
<dbReference type="GO" id="GO:0004497">
    <property type="term" value="F:monooxygenase activity"/>
    <property type="evidence" value="ECO:0007669"/>
    <property type="project" value="UniProtKB-KW"/>
</dbReference>
<evidence type="ECO:0000256" key="3">
    <source>
        <dbReference type="ARBA" id="ARBA00022525"/>
    </source>
</evidence>
<dbReference type="GO" id="GO:0046872">
    <property type="term" value="F:metal ion binding"/>
    <property type="evidence" value="ECO:0007669"/>
    <property type="project" value="UniProtKB-KW"/>
</dbReference>
<dbReference type="GO" id="GO:0030248">
    <property type="term" value="F:cellulose binding"/>
    <property type="evidence" value="ECO:0007669"/>
    <property type="project" value="UniProtKB-UniRule"/>
</dbReference>
<name>A0A6A6P0Q5_9PEZI</name>
<evidence type="ECO:0000259" key="18">
    <source>
        <dbReference type="PROSITE" id="PS51164"/>
    </source>
</evidence>
<feature type="domain" description="CBM1" evidence="18">
    <location>
        <begin position="315"/>
        <end position="351"/>
    </location>
</feature>
<dbReference type="Pfam" id="PF00734">
    <property type="entry name" value="CBM_1"/>
    <property type="match status" value="1"/>
</dbReference>
<protein>
    <recommendedName>
        <fullName evidence="15">AA9 family lytic polysaccharide monooxygenase</fullName>
        <ecNumber evidence="15">1.14.99.56</ecNumber>
    </recommendedName>
    <alternativeName>
        <fullName evidence="15">Endo-beta-1,4-glucanase</fullName>
    </alternativeName>
    <alternativeName>
        <fullName evidence="15">Glycosyl hydrolase 61 family protein</fullName>
    </alternativeName>
</protein>
<dbReference type="GO" id="GO:0030245">
    <property type="term" value="P:cellulose catabolic process"/>
    <property type="evidence" value="ECO:0007669"/>
    <property type="project" value="UniProtKB-UniRule"/>
</dbReference>
<dbReference type="PROSITE" id="PS51164">
    <property type="entry name" value="CBM1_2"/>
    <property type="match status" value="1"/>
</dbReference>
<dbReference type="PANTHER" id="PTHR33353">
    <property type="entry name" value="PUTATIVE (AFU_ORTHOLOGUE AFUA_1G12560)-RELATED"/>
    <property type="match status" value="1"/>
</dbReference>
<reference evidence="19" key="1">
    <citation type="journal article" date="2020" name="Stud. Mycol.">
        <title>101 Dothideomycetes genomes: a test case for predicting lifestyles and emergence of pathogens.</title>
        <authorList>
            <person name="Haridas S."/>
            <person name="Albert R."/>
            <person name="Binder M."/>
            <person name="Bloem J."/>
            <person name="Labutti K."/>
            <person name="Salamov A."/>
            <person name="Andreopoulos B."/>
            <person name="Baker S."/>
            <person name="Barry K."/>
            <person name="Bills G."/>
            <person name="Bluhm B."/>
            <person name="Cannon C."/>
            <person name="Castanera R."/>
            <person name="Culley D."/>
            <person name="Daum C."/>
            <person name="Ezra D."/>
            <person name="Gonzalez J."/>
            <person name="Henrissat B."/>
            <person name="Kuo A."/>
            <person name="Liang C."/>
            <person name="Lipzen A."/>
            <person name="Lutzoni F."/>
            <person name="Magnuson J."/>
            <person name="Mondo S."/>
            <person name="Nolan M."/>
            <person name="Ohm R."/>
            <person name="Pangilinan J."/>
            <person name="Park H.-J."/>
            <person name="Ramirez L."/>
            <person name="Alfaro M."/>
            <person name="Sun H."/>
            <person name="Tritt A."/>
            <person name="Yoshinaga Y."/>
            <person name="Zwiers L.-H."/>
            <person name="Turgeon B."/>
            <person name="Goodwin S."/>
            <person name="Spatafora J."/>
            <person name="Crous P."/>
            <person name="Grigoriev I."/>
        </authorList>
    </citation>
    <scope>NUCLEOTIDE SEQUENCE</scope>
    <source>
        <strain evidence="19">ATCC 16933</strain>
    </source>
</reference>
<comment type="similarity">
    <text evidence="13">Belongs to the polysaccharide monooxygenase AA9 family.</text>
</comment>
<sequence>MKVTALLSLAAAIPLARAHATVMAIFVNDVDQGLGNGADGYIRSPANNSPVVDVTSSDMTCNVNNSPVPKTIQVKAGDVDDIIDPSHVGPVMTYIAPTSSNGEGDVWVKLAEDGFDSEWAVERLRANGGKHSITVPDIEAGEYLLRPEIIALHEAFFEGGAQLYMECVQIEITTSGSVALPEGVAIPGAYFATDPGIFFDLYNGFSSYPIPGPDVWDGTGDAHSSAEPSSAEPSSAEPSAEHSSTPSLKPTLKPPPEPEPASSSPSTPATTTVIASSSPATLIVAPTPSLTTMVTITRAECTDTAAAPSGTSAGGVVAKYYQCGGRDYNGPTQCEAGTTCKEWNEWYFQCV</sequence>
<comment type="cofactor">
    <cofactor evidence="1">
        <name>Cu(2+)</name>
        <dbReference type="ChEBI" id="CHEBI:29036"/>
    </cofactor>
</comment>
<dbReference type="InterPro" id="IPR000254">
    <property type="entry name" value="CBD"/>
</dbReference>
<feature type="compositionally biased region" description="Low complexity" evidence="16">
    <location>
        <begin position="260"/>
        <end position="272"/>
    </location>
</feature>
<dbReference type="PROSITE" id="PS00562">
    <property type="entry name" value="CBM1_1"/>
    <property type="match status" value="1"/>
</dbReference>
<evidence type="ECO:0000256" key="2">
    <source>
        <dbReference type="ARBA" id="ARBA00004613"/>
    </source>
</evidence>
<dbReference type="OrthoDB" id="5558646at2759"/>
<keyword evidence="11 15" id="KW-0119">Carbohydrate metabolism</keyword>
<evidence type="ECO:0000256" key="14">
    <source>
        <dbReference type="ARBA" id="ARBA00045077"/>
    </source>
</evidence>
<organism evidence="19 20">
    <name type="scientific">Lineolata rhizophorae</name>
    <dbReference type="NCBI Taxonomy" id="578093"/>
    <lineage>
        <taxon>Eukaryota</taxon>
        <taxon>Fungi</taxon>
        <taxon>Dikarya</taxon>
        <taxon>Ascomycota</taxon>
        <taxon>Pezizomycotina</taxon>
        <taxon>Dothideomycetes</taxon>
        <taxon>Dothideomycetes incertae sedis</taxon>
        <taxon>Lineolatales</taxon>
        <taxon>Lineolataceae</taxon>
        <taxon>Lineolata</taxon>
    </lineage>
</organism>
<evidence type="ECO:0000256" key="16">
    <source>
        <dbReference type="SAM" id="MobiDB-lite"/>
    </source>
</evidence>
<evidence type="ECO:0000256" key="5">
    <source>
        <dbReference type="ARBA" id="ARBA00022729"/>
    </source>
</evidence>
<dbReference type="Pfam" id="PF03443">
    <property type="entry name" value="AA9"/>
    <property type="match status" value="1"/>
</dbReference>
<dbReference type="GO" id="GO:0008810">
    <property type="term" value="F:cellulase activity"/>
    <property type="evidence" value="ECO:0007669"/>
    <property type="project" value="UniProtKB-UniRule"/>
</dbReference>
<keyword evidence="4" id="KW-0479">Metal-binding</keyword>
<comment type="function">
    <text evidence="15">Lytic polysaccharide monooxygenase (LMPO) that depolymerizes crystalline and amorphous polysaccharides via the oxidation of scissile alpha- or beta-(1-4)-glycosidic bonds, yielding C1 and/or C4 oxidation products. Catalysis by LPMOs requires the reduction of the active-site copper from Cu(II) to Cu(I) by a reducing agent and H(2)O(2) or O(2) as a cosubstrate.</text>
</comment>
<evidence type="ECO:0000256" key="8">
    <source>
        <dbReference type="ARBA" id="ARBA00023008"/>
    </source>
</evidence>
<dbReference type="PANTHER" id="PTHR33353:SF17">
    <property type="entry name" value="ENDO-BETA-1,4-GLUCANASE D"/>
    <property type="match status" value="1"/>
</dbReference>
<evidence type="ECO:0000256" key="12">
    <source>
        <dbReference type="ARBA" id="ARBA00023326"/>
    </source>
</evidence>
<accession>A0A6A6P0Q5</accession>
<feature type="chain" id="PRO_5025484468" description="AA9 family lytic polysaccharide monooxygenase" evidence="17">
    <location>
        <begin position="19"/>
        <end position="351"/>
    </location>
</feature>
<keyword evidence="20" id="KW-1185">Reference proteome</keyword>
<evidence type="ECO:0000313" key="19">
    <source>
        <dbReference type="EMBL" id="KAF2457585.1"/>
    </source>
</evidence>
<evidence type="ECO:0000256" key="17">
    <source>
        <dbReference type="SAM" id="SignalP"/>
    </source>
</evidence>
<evidence type="ECO:0000313" key="20">
    <source>
        <dbReference type="Proteomes" id="UP000799766"/>
    </source>
</evidence>
<dbReference type="GO" id="GO:0005576">
    <property type="term" value="C:extracellular region"/>
    <property type="evidence" value="ECO:0007669"/>
    <property type="project" value="UniProtKB-SubCell"/>
</dbReference>
<dbReference type="Gene3D" id="2.70.50.70">
    <property type="match status" value="1"/>
</dbReference>
<proteinExistence type="inferred from homology"/>
<feature type="compositionally biased region" description="Low complexity" evidence="16">
    <location>
        <begin position="222"/>
        <end position="251"/>
    </location>
</feature>
<evidence type="ECO:0000256" key="4">
    <source>
        <dbReference type="ARBA" id="ARBA00022723"/>
    </source>
</evidence>
<evidence type="ECO:0000256" key="13">
    <source>
        <dbReference type="ARBA" id="ARBA00044502"/>
    </source>
</evidence>
<keyword evidence="8" id="KW-0186">Copper</keyword>
<comment type="domain">
    <text evidence="15">Has a modular structure: an endo-beta-1,4-glucanase catalytic module at the N-terminus, a linker rich in serines and threonines, and a C-terminal carbohydrate-binding module (CBM).</text>
</comment>
<evidence type="ECO:0000256" key="1">
    <source>
        <dbReference type="ARBA" id="ARBA00001973"/>
    </source>
</evidence>
<dbReference type="Proteomes" id="UP000799766">
    <property type="component" value="Unassembled WGS sequence"/>
</dbReference>
<evidence type="ECO:0000256" key="15">
    <source>
        <dbReference type="RuleBase" id="RU368122"/>
    </source>
</evidence>
<evidence type="ECO:0000256" key="6">
    <source>
        <dbReference type="ARBA" id="ARBA00023001"/>
    </source>
</evidence>
<feature type="region of interest" description="Disordered" evidence="16">
    <location>
        <begin position="216"/>
        <end position="272"/>
    </location>
</feature>
<gene>
    <name evidence="19" type="ORF">BDY21DRAFT_385832</name>
</gene>
<keyword evidence="5 17" id="KW-0732">Signal</keyword>
<dbReference type="CDD" id="cd21175">
    <property type="entry name" value="LPMO_AA9"/>
    <property type="match status" value="1"/>
</dbReference>
<keyword evidence="9" id="KW-0503">Monooxygenase</keyword>
<dbReference type="SMART" id="SM00236">
    <property type="entry name" value="fCBD"/>
    <property type="match status" value="1"/>
</dbReference>
<keyword evidence="19" id="KW-0378">Hydrolase</keyword>
<evidence type="ECO:0000256" key="9">
    <source>
        <dbReference type="ARBA" id="ARBA00023033"/>
    </source>
</evidence>
<dbReference type="EMBL" id="MU001680">
    <property type="protein sequence ID" value="KAF2457585.1"/>
    <property type="molecule type" value="Genomic_DNA"/>
</dbReference>
<keyword evidence="3 15" id="KW-0964">Secreted</keyword>
<comment type="subcellular location">
    <subcellularLocation>
        <location evidence="2 15">Secreted</location>
    </subcellularLocation>
</comment>